<dbReference type="EMBL" id="JSAM01000074">
    <property type="protein sequence ID" value="KIA77556.1"/>
    <property type="molecule type" value="Genomic_DNA"/>
</dbReference>
<proteinExistence type="predicted"/>
<comment type="caution">
    <text evidence="1">The sequence shown here is derived from an EMBL/GenBank/DDBJ whole genome shotgun (WGS) entry which is preliminary data.</text>
</comment>
<evidence type="ECO:0000313" key="2">
    <source>
        <dbReference type="Proteomes" id="UP000031307"/>
    </source>
</evidence>
<organism evidence="1 2">
    <name type="scientific">Parachlamydia acanthamoebae</name>
    <dbReference type="NCBI Taxonomy" id="83552"/>
    <lineage>
        <taxon>Bacteria</taxon>
        <taxon>Pseudomonadati</taxon>
        <taxon>Chlamydiota</taxon>
        <taxon>Chlamydiia</taxon>
        <taxon>Parachlamydiales</taxon>
        <taxon>Parachlamydiaceae</taxon>
        <taxon>Parachlamydia</taxon>
    </lineage>
</organism>
<evidence type="ECO:0000313" key="1">
    <source>
        <dbReference type="EMBL" id="KIA77556.1"/>
    </source>
</evidence>
<accession>A0A0C1C1P1</accession>
<protein>
    <submittedName>
        <fullName evidence="1">Uncharacterized protein</fullName>
    </submittedName>
</protein>
<dbReference type="Proteomes" id="UP000031307">
    <property type="component" value="Unassembled WGS sequence"/>
</dbReference>
<reference evidence="1 2" key="1">
    <citation type="journal article" date="2014" name="Mol. Biol. Evol.">
        <title>Massive expansion of Ubiquitination-related gene families within the Chlamydiae.</title>
        <authorList>
            <person name="Domman D."/>
            <person name="Collingro A."/>
            <person name="Lagkouvardos I."/>
            <person name="Gehre L."/>
            <person name="Weinmaier T."/>
            <person name="Rattei T."/>
            <person name="Subtil A."/>
            <person name="Horn M."/>
        </authorList>
    </citation>
    <scope>NUCLEOTIDE SEQUENCE [LARGE SCALE GENOMIC DNA]</scope>
    <source>
        <strain evidence="1 2">OEW1</strain>
    </source>
</reference>
<dbReference type="AlphaFoldDB" id="A0A0C1C1P1"/>
<gene>
    <name evidence="1" type="ORF">DB43_GE00370</name>
</gene>
<sequence>MLSRYEISLERILFRSLAELKALQSARRCDQELEIGFVPQNCTEEPEEN</sequence>
<name>A0A0C1C1P1_9BACT</name>
<dbReference type="PATRIC" id="fig|83552.4.peg.1309"/>